<keyword evidence="2" id="KW-1185">Reference proteome</keyword>
<proteinExistence type="predicted"/>
<comment type="caution">
    <text evidence="1">The sequence shown here is derived from an EMBL/GenBank/DDBJ whole genome shotgun (WGS) entry which is preliminary data.</text>
</comment>
<dbReference type="Proteomes" id="UP001281410">
    <property type="component" value="Unassembled WGS sequence"/>
</dbReference>
<organism evidence="1 2">
    <name type="scientific">Dipteronia sinensis</name>
    <dbReference type="NCBI Taxonomy" id="43782"/>
    <lineage>
        <taxon>Eukaryota</taxon>
        <taxon>Viridiplantae</taxon>
        <taxon>Streptophyta</taxon>
        <taxon>Embryophyta</taxon>
        <taxon>Tracheophyta</taxon>
        <taxon>Spermatophyta</taxon>
        <taxon>Magnoliopsida</taxon>
        <taxon>eudicotyledons</taxon>
        <taxon>Gunneridae</taxon>
        <taxon>Pentapetalae</taxon>
        <taxon>rosids</taxon>
        <taxon>malvids</taxon>
        <taxon>Sapindales</taxon>
        <taxon>Sapindaceae</taxon>
        <taxon>Hippocastanoideae</taxon>
        <taxon>Acereae</taxon>
        <taxon>Dipteronia</taxon>
    </lineage>
</organism>
<sequence length="137" mass="15333">MRWLKLGAELSGPAWMMHTIRGLTPSTAASPRESNHGFSYSPVIFHFSSPQLLPNFYHLPPKSTHRATPVSITLVISSFIYHTTLFPSTYANTTSVCDQNWGGRSPFSSAVSMVFFSRSSSSFNLAFLVRIPRFLEE</sequence>
<dbReference type="AlphaFoldDB" id="A0AAD9ZY32"/>
<reference evidence="1" key="1">
    <citation type="journal article" date="2023" name="Plant J.">
        <title>Genome sequences and population genomics provide insights into the demographic history, inbreeding, and mutation load of two 'living fossil' tree species of Dipteronia.</title>
        <authorList>
            <person name="Feng Y."/>
            <person name="Comes H.P."/>
            <person name="Chen J."/>
            <person name="Zhu S."/>
            <person name="Lu R."/>
            <person name="Zhang X."/>
            <person name="Li P."/>
            <person name="Qiu J."/>
            <person name="Olsen K.M."/>
            <person name="Qiu Y."/>
        </authorList>
    </citation>
    <scope>NUCLEOTIDE SEQUENCE</scope>
    <source>
        <strain evidence="1">NBL</strain>
    </source>
</reference>
<protein>
    <submittedName>
        <fullName evidence="1">Uncharacterized protein</fullName>
    </submittedName>
</protein>
<accession>A0AAD9ZY32</accession>
<evidence type="ECO:0000313" key="2">
    <source>
        <dbReference type="Proteomes" id="UP001281410"/>
    </source>
</evidence>
<dbReference type="EMBL" id="JANJYJ010000008">
    <property type="protein sequence ID" value="KAK3195069.1"/>
    <property type="molecule type" value="Genomic_DNA"/>
</dbReference>
<gene>
    <name evidence="1" type="ORF">Dsin_026379</name>
</gene>
<name>A0AAD9ZY32_9ROSI</name>
<evidence type="ECO:0000313" key="1">
    <source>
        <dbReference type="EMBL" id="KAK3195069.1"/>
    </source>
</evidence>